<feature type="transmembrane region" description="Helical" evidence="4">
    <location>
        <begin position="6"/>
        <end position="27"/>
    </location>
</feature>
<dbReference type="InterPro" id="IPR001173">
    <property type="entry name" value="Glyco_trans_2-like"/>
</dbReference>
<evidence type="ECO:0000256" key="4">
    <source>
        <dbReference type="SAM" id="Phobius"/>
    </source>
</evidence>
<keyword evidence="4" id="KW-0812">Transmembrane</keyword>
<dbReference type="PANTHER" id="PTHR43630:SF1">
    <property type="entry name" value="POLY-BETA-1,6-N-ACETYL-D-GLUCOSAMINE SYNTHASE"/>
    <property type="match status" value="1"/>
</dbReference>
<feature type="transmembrane region" description="Helical" evidence="4">
    <location>
        <begin position="237"/>
        <end position="263"/>
    </location>
</feature>
<evidence type="ECO:0000256" key="3">
    <source>
        <dbReference type="ARBA" id="ARBA00022679"/>
    </source>
</evidence>
<dbReference type="GO" id="GO:0016757">
    <property type="term" value="F:glycosyltransferase activity"/>
    <property type="evidence" value="ECO:0007669"/>
    <property type="project" value="UniProtKB-KW"/>
</dbReference>
<evidence type="ECO:0000313" key="7">
    <source>
        <dbReference type="Proteomes" id="UP000184295"/>
    </source>
</evidence>
<dbReference type="AlphaFoldDB" id="A0A1M4UHX6"/>
<reference evidence="7" key="1">
    <citation type="submission" date="2016-11" db="EMBL/GenBank/DDBJ databases">
        <authorList>
            <person name="Varghese N."/>
            <person name="Submissions S."/>
        </authorList>
    </citation>
    <scope>NUCLEOTIDE SEQUENCE [LARGE SCALE GENOMIC DNA]</scope>
    <source>
        <strain evidence="7">DSM 19514</strain>
    </source>
</reference>
<dbReference type="STRING" id="1121881.SAMN02745225_00988"/>
<protein>
    <submittedName>
        <fullName evidence="6">Glycosyltransferase, catalytic subunit of cellulose synthase and poly-beta-1,6-N-acetylglucosamine synthase</fullName>
    </submittedName>
</protein>
<dbReference type="InterPro" id="IPR029044">
    <property type="entry name" value="Nucleotide-diphossugar_trans"/>
</dbReference>
<proteinExistence type="inferred from homology"/>
<evidence type="ECO:0000256" key="2">
    <source>
        <dbReference type="ARBA" id="ARBA00022676"/>
    </source>
</evidence>
<feature type="transmembrane region" description="Helical" evidence="4">
    <location>
        <begin position="212"/>
        <end position="231"/>
    </location>
</feature>
<keyword evidence="4" id="KW-1133">Transmembrane helix</keyword>
<evidence type="ECO:0000313" key="6">
    <source>
        <dbReference type="EMBL" id="SHE56346.1"/>
    </source>
</evidence>
<accession>A0A1M4UHX6</accession>
<dbReference type="CDD" id="cd06423">
    <property type="entry name" value="CESA_like"/>
    <property type="match status" value="1"/>
</dbReference>
<dbReference type="PANTHER" id="PTHR43630">
    <property type="entry name" value="POLY-BETA-1,6-N-ACETYL-D-GLUCOSAMINE SYNTHASE"/>
    <property type="match status" value="1"/>
</dbReference>
<dbReference type="SUPFAM" id="SSF53448">
    <property type="entry name" value="Nucleotide-diphospho-sugar transferases"/>
    <property type="match status" value="1"/>
</dbReference>
<dbReference type="EMBL" id="FQUL01000010">
    <property type="protein sequence ID" value="SHE56346.1"/>
    <property type="molecule type" value="Genomic_DNA"/>
</dbReference>
<dbReference type="RefSeq" id="WP_072789426.1">
    <property type="nucleotide sequence ID" value="NZ_FQUL01000010.1"/>
</dbReference>
<sequence>MKVDFLGLIIIVVLLLGSLTTLVYPLFLPSTSDKGDGLSVVRLGQNTKGHFTRPTLLFAYITFATVILIVDYQHFASWYSYVVRAVDTAVVPGAPSTLELVSAGPFPVLYRFLIAADLLALAIVMPAPLTKKLQVVWTATVYAVFVVSLDALLTVFATMTHLPIGSLSLEGVLVDLFVATFVYLRIVTVTYQLPRPTVLPLLRPKRPLQSSAVIVTVAFLVVSISLSVYFLSLDRSIANFILLLPLFATPTFYNLAFVFFFFLGKKPDTMDSVTYDPINVIMPAFNEAESIATVISYLDAAASTYLGKVYLIIGDDGSRDRTVEVAEEALARCEALDGIVLRLEHGGKAAALNAALRTAVSEIVVRIDADTYVLPGCFTPLPRWFRNPEVGMVGALSAPRTDRGDRWFQKMRNFEELRLFGFNFLSLEYVDSVSCVPGTFTAFRREPALAMDGFVEGMNGEDSDFTMQFGRLGYQVVYDTDIRILEDVPVTLAEFREQRVRWNRASLQTFFRHSPFTAGNEGPRVWFSMIRNMSMRGVSIMRGAAPIALLALLAKADLHSVDLAVILAVVVEFALTAIVFVILAVHYKRARLLPWLITWPIFLALKRVIQMESLFTLPIRKSYLEEVPEKEETTLALRG</sequence>
<keyword evidence="3 6" id="KW-0808">Transferase</keyword>
<organism evidence="6 7">
    <name type="scientific">Ferrithrix thermotolerans DSM 19514</name>
    <dbReference type="NCBI Taxonomy" id="1121881"/>
    <lineage>
        <taxon>Bacteria</taxon>
        <taxon>Bacillati</taxon>
        <taxon>Actinomycetota</taxon>
        <taxon>Acidimicrobiia</taxon>
        <taxon>Acidimicrobiales</taxon>
        <taxon>Acidimicrobiaceae</taxon>
        <taxon>Ferrithrix</taxon>
    </lineage>
</organism>
<feature type="transmembrane region" description="Helical" evidence="4">
    <location>
        <begin position="56"/>
        <end position="75"/>
    </location>
</feature>
<feature type="transmembrane region" description="Helical" evidence="4">
    <location>
        <begin position="592"/>
        <end position="609"/>
    </location>
</feature>
<feature type="domain" description="Glycosyltransferase 2-like" evidence="5">
    <location>
        <begin position="280"/>
        <end position="447"/>
    </location>
</feature>
<dbReference type="OrthoDB" id="9797391at2"/>
<gene>
    <name evidence="6" type="ORF">SAMN02745225_00988</name>
</gene>
<keyword evidence="4" id="KW-0472">Membrane</keyword>
<name>A0A1M4UHX6_9ACTN</name>
<keyword evidence="2" id="KW-0328">Glycosyltransferase</keyword>
<dbReference type="Pfam" id="PF00535">
    <property type="entry name" value="Glycos_transf_2"/>
    <property type="match status" value="1"/>
</dbReference>
<feature type="transmembrane region" description="Helical" evidence="4">
    <location>
        <begin position="539"/>
        <end position="558"/>
    </location>
</feature>
<keyword evidence="7" id="KW-1185">Reference proteome</keyword>
<feature type="transmembrane region" description="Helical" evidence="4">
    <location>
        <begin position="171"/>
        <end position="191"/>
    </location>
</feature>
<dbReference type="Proteomes" id="UP000184295">
    <property type="component" value="Unassembled WGS sequence"/>
</dbReference>
<comment type="similarity">
    <text evidence="1">Belongs to the glycosyltransferase 2 family.</text>
</comment>
<feature type="transmembrane region" description="Helical" evidence="4">
    <location>
        <begin position="139"/>
        <end position="159"/>
    </location>
</feature>
<evidence type="ECO:0000256" key="1">
    <source>
        <dbReference type="ARBA" id="ARBA00006739"/>
    </source>
</evidence>
<evidence type="ECO:0000259" key="5">
    <source>
        <dbReference type="Pfam" id="PF00535"/>
    </source>
</evidence>
<dbReference type="Gene3D" id="3.90.550.10">
    <property type="entry name" value="Spore Coat Polysaccharide Biosynthesis Protein SpsA, Chain A"/>
    <property type="match status" value="1"/>
</dbReference>
<feature type="transmembrane region" description="Helical" evidence="4">
    <location>
        <begin position="564"/>
        <end position="585"/>
    </location>
</feature>
<feature type="transmembrane region" description="Helical" evidence="4">
    <location>
        <begin position="108"/>
        <end position="127"/>
    </location>
</feature>